<feature type="transmembrane region" description="Helical" evidence="6">
    <location>
        <begin position="157"/>
        <end position="175"/>
    </location>
</feature>
<feature type="transmembrane region" description="Helical" evidence="6">
    <location>
        <begin position="187"/>
        <end position="209"/>
    </location>
</feature>
<evidence type="ECO:0000256" key="2">
    <source>
        <dbReference type="ARBA" id="ARBA00007362"/>
    </source>
</evidence>
<dbReference type="Gene3D" id="1.10.3730.20">
    <property type="match status" value="1"/>
</dbReference>
<feature type="transmembrane region" description="Helical" evidence="6">
    <location>
        <begin position="247"/>
        <end position="266"/>
    </location>
</feature>
<gene>
    <name evidence="8" type="primary">yijE_2</name>
    <name evidence="8" type="ORF">ASD8599_02342</name>
</gene>
<comment type="subcellular location">
    <subcellularLocation>
        <location evidence="1">Membrane</location>
        <topology evidence="1">Multi-pass membrane protein</topology>
    </subcellularLocation>
</comment>
<keyword evidence="4 6" id="KW-1133">Transmembrane helix</keyword>
<dbReference type="SUPFAM" id="SSF103481">
    <property type="entry name" value="Multidrug resistance efflux transporter EmrE"/>
    <property type="match status" value="2"/>
</dbReference>
<comment type="similarity">
    <text evidence="2">Belongs to the EamA transporter family.</text>
</comment>
<feature type="transmembrane region" description="Helical" evidence="6">
    <location>
        <begin position="41"/>
        <end position="59"/>
    </location>
</feature>
<dbReference type="AlphaFoldDB" id="A0A2R8BER2"/>
<evidence type="ECO:0000313" key="9">
    <source>
        <dbReference type="Proteomes" id="UP000244880"/>
    </source>
</evidence>
<dbReference type="OrthoDB" id="184388at2"/>
<feature type="transmembrane region" description="Helical" evidence="6">
    <location>
        <begin position="98"/>
        <end position="117"/>
    </location>
</feature>
<feature type="transmembrane region" description="Helical" evidence="6">
    <location>
        <begin position="71"/>
        <end position="92"/>
    </location>
</feature>
<evidence type="ECO:0000313" key="8">
    <source>
        <dbReference type="EMBL" id="SPH21590.1"/>
    </source>
</evidence>
<keyword evidence="5 6" id="KW-0472">Membrane</keyword>
<evidence type="ECO:0000256" key="1">
    <source>
        <dbReference type="ARBA" id="ARBA00004141"/>
    </source>
</evidence>
<reference evidence="8 9" key="1">
    <citation type="submission" date="2018-03" db="EMBL/GenBank/DDBJ databases">
        <authorList>
            <person name="Keele B.F."/>
        </authorList>
    </citation>
    <scope>NUCLEOTIDE SEQUENCE [LARGE SCALE GENOMIC DNA]</scope>
    <source>
        <strain evidence="8 9">CECT 8599</strain>
    </source>
</reference>
<dbReference type="EMBL" id="OMOR01000001">
    <property type="protein sequence ID" value="SPH21590.1"/>
    <property type="molecule type" value="Genomic_DNA"/>
</dbReference>
<keyword evidence="3 6" id="KW-0812">Transmembrane</keyword>
<dbReference type="InterPro" id="IPR037185">
    <property type="entry name" value="EmrE-like"/>
</dbReference>
<dbReference type="InterPro" id="IPR050638">
    <property type="entry name" value="AA-Vitamin_Transporters"/>
</dbReference>
<feature type="transmembrane region" description="Helical" evidence="6">
    <location>
        <begin position="272"/>
        <end position="289"/>
    </location>
</feature>
<protein>
    <submittedName>
        <fullName evidence="8">Putative cystine transporter YijE</fullName>
    </submittedName>
</protein>
<sequence length="291" mass="31335">MERKAHLDQFGTIALTAFALNLAVNQVVVKVTNGGLEPVFAAGLRSVGAVMVLTLWMWWRGVSLRLSMVTLWAGVLSGVLFAAEFTALFTAIDLSTVSRVSIIFYSMPVWLALGAHVLLPGEALTGKRALGLLLAMSGVVLAIFERDQVQVSWLGDALALFAAMCWAAIALGVRLTPLAKVPPAQQLYWQLIVSAPILLLLAPLFGPLVRDIAPIHLVGLAYQIIAVASLGFLAWFWLMSVYPANTVASFSFLSPVFAVILGWLVLDEQVGVQIWAALGLVAAGIFLINRR</sequence>
<proteinExistence type="inferred from homology"/>
<feature type="transmembrane region" description="Helical" evidence="6">
    <location>
        <begin position="215"/>
        <end position="238"/>
    </location>
</feature>
<dbReference type="Pfam" id="PF00892">
    <property type="entry name" value="EamA"/>
    <property type="match status" value="2"/>
</dbReference>
<dbReference type="GO" id="GO:0016020">
    <property type="term" value="C:membrane"/>
    <property type="evidence" value="ECO:0007669"/>
    <property type="project" value="UniProtKB-SubCell"/>
</dbReference>
<dbReference type="PANTHER" id="PTHR32322">
    <property type="entry name" value="INNER MEMBRANE TRANSPORTER"/>
    <property type="match status" value="1"/>
</dbReference>
<evidence type="ECO:0000256" key="5">
    <source>
        <dbReference type="ARBA" id="ARBA00023136"/>
    </source>
</evidence>
<evidence type="ECO:0000259" key="7">
    <source>
        <dbReference type="Pfam" id="PF00892"/>
    </source>
</evidence>
<evidence type="ECO:0000256" key="6">
    <source>
        <dbReference type="SAM" id="Phobius"/>
    </source>
</evidence>
<dbReference type="RefSeq" id="WP_108830145.1">
    <property type="nucleotide sequence ID" value="NZ_OMOR01000001.1"/>
</dbReference>
<name>A0A2R8BER2_9RHOB</name>
<evidence type="ECO:0000256" key="3">
    <source>
        <dbReference type="ARBA" id="ARBA00022692"/>
    </source>
</evidence>
<feature type="domain" description="EamA" evidence="7">
    <location>
        <begin position="154"/>
        <end position="289"/>
    </location>
</feature>
<dbReference type="PANTHER" id="PTHR32322:SF2">
    <property type="entry name" value="EAMA DOMAIN-CONTAINING PROTEIN"/>
    <property type="match status" value="1"/>
</dbReference>
<accession>A0A2R8BER2</accession>
<dbReference type="Proteomes" id="UP000244880">
    <property type="component" value="Unassembled WGS sequence"/>
</dbReference>
<dbReference type="InterPro" id="IPR000620">
    <property type="entry name" value="EamA_dom"/>
</dbReference>
<feature type="transmembrane region" description="Helical" evidence="6">
    <location>
        <begin position="129"/>
        <end position="145"/>
    </location>
</feature>
<evidence type="ECO:0000256" key="4">
    <source>
        <dbReference type="ARBA" id="ARBA00022989"/>
    </source>
</evidence>
<organism evidence="8 9">
    <name type="scientific">Ascidiaceihabitans donghaensis</name>
    <dbReference type="NCBI Taxonomy" id="1510460"/>
    <lineage>
        <taxon>Bacteria</taxon>
        <taxon>Pseudomonadati</taxon>
        <taxon>Pseudomonadota</taxon>
        <taxon>Alphaproteobacteria</taxon>
        <taxon>Rhodobacterales</taxon>
        <taxon>Paracoccaceae</taxon>
        <taxon>Ascidiaceihabitans</taxon>
    </lineage>
</organism>
<feature type="domain" description="EamA" evidence="7">
    <location>
        <begin position="11"/>
        <end position="143"/>
    </location>
</feature>
<keyword evidence="9" id="KW-1185">Reference proteome</keyword>